<feature type="compositionally biased region" description="Basic and acidic residues" evidence="1">
    <location>
        <begin position="371"/>
        <end position="389"/>
    </location>
</feature>
<dbReference type="EMBL" id="RSCE01000013">
    <property type="protein sequence ID" value="RSH78103.1"/>
    <property type="molecule type" value="Genomic_DNA"/>
</dbReference>
<reference evidence="2 3" key="1">
    <citation type="submission" date="2018-11" db="EMBL/GenBank/DDBJ databases">
        <title>Genome sequence of Apiotrichum porosum DSM 27194.</title>
        <authorList>
            <person name="Aliyu H."/>
            <person name="Gorte O."/>
            <person name="Ochsenreither K."/>
        </authorList>
    </citation>
    <scope>NUCLEOTIDE SEQUENCE [LARGE SCALE GENOMIC DNA]</scope>
    <source>
        <strain evidence="2 3">DSM 27194</strain>
    </source>
</reference>
<gene>
    <name evidence="2" type="ORF">EHS24_002559</name>
</gene>
<feature type="compositionally biased region" description="Basic residues" evidence="1">
    <location>
        <begin position="471"/>
        <end position="481"/>
    </location>
</feature>
<name>A0A427XH65_9TREE</name>
<feature type="compositionally biased region" description="Low complexity" evidence="1">
    <location>
        <begin position="257"/>
        <end position="274"/>
    </location>
</feature>
<evidence type="ECO:0000313" key="2">
    <source>
        <dbReference type="EMBL" id="RSH78103.1"/>
    </source>
</evidence>
<feature type="region of interest" description="Disordered" evidence="1">
    <location>
        <begin position="364"/>
        <end position="481"/>
    </location>
</feature>
<feature type="compositionally biased region" description="Pro residues" evidence="1">
    <location>
        <begin position="25"/>
        <end position="36"/>
    </location>
</feature>
<evidence type="ECO:0000256" key="1">
    <source>
        <dbReference type="SAM" id="MobiDB-lite"/>
    </source>
</evidence>
<comment type="caution">
    <text evidence="2">The sequence shown here is derived from an EMBL/GenBank/DDBJ whole genome shotgun (WGS) entry which is preliminary data.</text>
</comment>
<feature type="compositionally biased region" description="Basic and acidic residues" evidence="1">
    <location>
        <begin position="275"/>
        <end position="305"/>
    </location>
</feature>
<feature type="compositionally biased region" description="Low complexity" evidence="1">
    <location>
        <begin position="306"/>
        <end position="318"/>
    </location>
</feature>
<sequence length="510" mass="54705">MSTYERYVLDRPTGPLPLVFVNVPIPRPPAPPPETPPARRLRLAPPMLSPSLSASASATGSPEPSRFSLTPSRLRARAPMQESSRLHVERPDQGPSVYSTRGYNPPRDAPGPFHVFPQPHHPTIFSPEAQPARSVPSQPLNARTRTSGKPSDPSASMWVVPPRSHPAASRDTWLRDGPRSGLPFDAPDDPSSNPSDPASLMWRQRPEDRTETGHRPGPRSAAGSSPSSSEGNGGPPESPSRGEPSMSRQPSPPVVGLSGLSLESRPSSSAPPTSSHHDDDLSNGDKTERNVRLEEPRLDSFRERWTSPTPSLSLMSTDAESEDEDDAGTVAMRAANSKQPSTLPDAIALASVSRGRAATWRVGSHCLDTGTDGKPHDGKSGGSEPRTEGDSAPVFMEINTGDTPDPEEEVAVAALKTVPKKRQRSLELKIRPPVVDSDDSPLTSLPESSGKGGIARPPKASSISKASKPPVPKKRGLRQRASRILSLPQLRKGVLVVRASIRSQCLLTWR</sequence>
<protein>
    <submittedName>
        <fullName evidence="2">Uncharacterized protein</fullName>
    </submittedName>
</protein>
<feature type="compositionally biased region" description="Low complexity" evidence="1">
    <location>
        <begin position="457"/>
        <end position="468"/>
    </location>
</feature>
<dbReference type="RefSeq" id="XP_028473250.1">
    <property type="nucleotide sequence ID" value="XM_028618294.1"/>
</dbReference>
<feature type="region of interest" description="Disordered" evidence="1">
    <location>
        <begin position="22"/>
        <end position="329"/>
    </location>
</feature>
<feature type="compositionally biased region" description="Low complexity" evidence="1">
    <location>
        <begin position="43"/>
        <end position="62"/>
    </location>
</feature>
<proteinExistence type="predicted"/>
<feature type="compositionally biased region" description="Low complexity" evidence="1">
    <location>
        <begin position="218"/>
        <end position="230"/>
    </location>
</feature>
<organism evidence="2 3">
    <name type="scientific">Apiotrichum porosum</name>
    <dbReference type="NCBI Taxonomy" id="105984"/>
    <lineage>
        <taxon>Eukaryota</taxon>
        <taxon>Fungi</taxon>
        <taxon>Dikarya</taxon>
        <taxon>Basidiomycota</taxon>
        <taxon>Agaricomycotina</taxon>
        <taxon>Tremellomycetes</taxon>
        <taxon>Trichosporonales</taxon>
        <taxon>Trichosporonaceae</taxon>
        <taxon>Apiotrichum</taxon>
    </lineage>
</organism>
<dbReference type="Proteomes" id="UP000279236">
    <property type="component" value="Unassembled WGS sequence"/>
</dbReference>
<feature type="compositionally biased region" description="Polar residues" evidence="1">
    <location>
        <begin position="135"/>
        <end position="149"/>
    </location>
</feature>
<accession>A0A427XH65</accession>
<feature type="compositionally biased region" description="Low complexity" evidence="1">
    <location>
        <begin position="189"/>
        <end position="199"/>
    </location>
</feature>
<evidence type="ECO:0000313" key="3">
    <source>
        <dbReference type="Proteomes" id="UP000279236"/>
    </source>
</evidence>
<dbReference type="GeneID" id="39587102"/>
<feature type="compositionally biased region" description="Basic and acidic residues" evidence="1">
    <location>
        <begin position="204"/>
        <end position="214"/>
    </location>
</feature>
<dbReference type="AlphaFoldDB" id="A0A427XH65"/>
<keyword evidence="3" id="KW-1185">Reference proteome</keyword>